<evidence type="ECO:0000256" key="4">
    <source>
        <dbReference type="ARBA" id="ARBA00023136"/>
    </source>
</evidence>
<dbReference type="InterPro" id="IPR005828">
    <property type="entry name" value="MFS_sugar_transport-like"/>
</dbReference>
<evidence type="ECO:0000259" key="6">
    <source>
        <dbReference type="PROSITE" id="PS50850"/>
    </source>
</evidence>
<evidence type="ECO:0000313" key="8">
    <source>
        <dbReference type="Proteomes" id="UP000186308"/>
    </source>
</evidence>
<feature type="transmembrane region" description="Helical" evidence="5">
    <location>
        <begin position="151"/>
        <end position="169"/>
    </location>
</feature>
<comment type="caution">
    <text evidence="7">The sequence shown here is derived from an EMBL/GenBank/DDBJ whole genome shotgun (WGS) entry which is preliminary data.</text>
</comment>
<feature type="transmembrane region" description="Helical" evidence="5">
    <location>
        <begin position="375"/>
        <end position="396"/>
    </location>
</feature>
<sequence>MSDTRGSMTEPDIATARKVVIAAFLGWTLDAFDFFILIFTFSAVAKTFHVGITAVTIAITLTLAMRPVGALLFGRLADRYGRRPMLMVNIVAFSLFELATGFAPSLTAFMILRALYGIAMGGEWGIGSSLTMETIPARWRGWVSGLLQSGYPAGYFLATVLFGFAFPYVGWRGMFIIGAFPALLVLYIRSSVPESPVWREMARQPRVPVSTVLRKHLGLTVYAVILMMAFNFFSHGSQDLYPSAFLGKQHHFGHATITTIALIYNLGAMIGGIAFGLLSQKIGRRLTIGIAAGLAIPLIPLWAFSMTPVMLGLGAFLMQICVQGAWGVIPVHLNELSPKEIRATFPGFVYQLGNFLASYNATLQASFAASHGHNYGLAMAWVIGIVAVVIVVLMLFGPESKDVSMAHS</sequence>
<keyword evidence="2 5" id="KW-0812">Transmembrane</keyword>
<evidence type="ECO:0000256" key="5">
    <source>
        <dbReference type="SAM" id="Phobius"/>
    </source>
</evidence>
<keyword evidence="3 5" id="KW-1133">Transmembrane helix</keyword>
<dbReference type="InterPro" id="IPR011701">
    <property type="entry name" value="MFS"/>
</dbReference>
<feature type="transmembrane region" description="Helical" evidence="5">
    <location>
        <begin position="50"/>
        <end position="73"/>
    </location>
</feature>
<feature type="domain" description="Major facilitator superfamily (MFS) profile" evidence="6">
    <location>
        <begin position="19"/>
        <end position="401"/>
    </location>
</feature>
<dbReference type="GO" id="GO:0046943">
    <property type="term" value="F:carboxylic acid transmembrane transporter activity"/>
    <property type="evidence" value="ECO:0007669"/>
    <property type="project" value="TreeGrafter"/>
</dbReference>
<dbReference type="AlphaFoldDB" id="A0A8G2CN59"/>
<dbReference type="SUPFAM" id="SSF103473">
    <property type="entry name" value="MFS general substrate transporter"/>
    <property type="match status" value="1"/>
</dbReference>
<feature type="transmembrane region" description="Helical" evidence="5">
    <location>
        <begin position="213"/>
        <end position="233"/>
    </location>
</feature>
<dbReference type="Pfam" id="PF07690">
    <property type="entry name" value="MFS_1"/>
    <property type="match status" value="1"/>
</dbReference>
<feature type="transmembrane region" description="Helical" evidence="5">
    <location>
        <begin position="175"/>
        <end position="192"/>
    </location>
</feature>
<gene>
    <name evidence="7" type="ORF">SAMN05421828_12728</name>
</gene>
<dbReference type="CDD" id="cd17316">
    <property type="entry name" value="MFS_SV2_like"/>
    <property type="match status" value="1"/>
</dbReference>
<dbReference type="EMBL" id="FTNE01000027">
    <property type="protein sequence ID" value="SIR37838.1"/>
    <property type="molecule type" value="Genomic_DNA"/>
</dbReference>
<reference evidence="7 8" key="1">
    <citation type="submission" date="2017-01" db="EMBL/GenBank/DDBJ databases">
        <authorList>
            <person name="Varghese N."/>
            <person name="Submissions S."/>
        </authorList>
    </citation>
    <scope>NUCLEOTIDE SEQUENCE [LARGE SCALE GENOMIC DNA]</scope>
    <source>
        <strain evidence="7 8">ATCC 35905</strain>
    </source>
</reference>
<dbReference type="Proteomes" id="UP000186308">
    <property type="component" value="Unassembled WGS sequence"/>
</dbReference>
<name>A0A8G2CN59_ACIRU</name>
<feature type="transmembrane region" description="Helical" evidence="5">
    <location>
        <begin position="253"/>
        <end position="279"/>
    </location>
</feature>
<keyword evidence="8" id="KW-1185">Reference proteome</keyword>
<feature type="transmembrane region" description="Helical" evidence="5">
    <location>
        <begin position="286"/>
        <end position="304"/>
    </location>
</feature>
<evidence type="ECO:0000256" key="3">
    <source>
        <dbReference type="ARBA" id="ARBA00022989"/>
    </source>
</evidence>
<dbReference type="PROSITE" id="PS00217">
    <property type="entry name" value="SUGAR_TRANSPORT_2"/>
    <property type="match status" value="1"/>
</dbReference>
<keyword evidence="4 5" id="KW-0472">Membrane</keyword>
<evidence type="ECO:0000256" key="1">
    <source>
        <dbReference type="ARBA" id="ARBA00004141"/>
    </source>
</evidence>
<organism evidence="7 8">
    <name type="scientific">Acidiphilium rubrum</name>
    <dbReference type="NCBI Taxonomy" id="526"/>
    <lineage>
        <taxon>Bacteria</taxon>
        <taxon>Pseudomonadati</taxon>
        <taxon>Pseudomonadota</taxon>
        <taxon>Alphaproteobacteria</taxon>
        <taxon>Acetobacterales</taxon>
        <taxon>Acidocellaceae</taxon>
        <taxon>Acidiphilium</taxon>
    </lineage>
</organism>
<dbReference type="PANTHER" id="PTHR23508:SF10">
    <property type="entry name" value="CARBOXYLIC ACID TRANSPORTER PROTEIN HOMOLOG"/>
    <property type="match status" value="1"/>
</dbReference>
<evidence type="ECO:0000256" key="2">
    <source>
        <dbReference type="ARBA" id="ARBA00022692"/>
    </source>
</evidence>
<dbReference type="InterPro" id="IPR036259">
    <property type="entry name" value="MFS_trans_sf"/>
</dbReference>
<dbReference type="Pfam" id="PF00083">
    <property type="entry name" value="Sugar_tr"/>
    <property type="match status" value="1"/>
</dbReference>
<dbReference type="PROSITE" id="PS50850">
    <property type="entry name" value="MFS"/>
    <property type="match status" value="1"/>
</dbReference>
<dbReference type="GO" id="GO:0005886">
    <property type="term" value="C:plasma membrane"/>
    <property type="evidence" value="ECO:0007669"/>
    <property type="project" value="TreeGrafter"/>
</dbReference>
<protein>
    <submittedName>
        <fullName evidence="7">MFS transporter, SHS family, lactate transporter</fullName>
    </submittedName>
</protein>
<comment type="subcellular location">
    <subcellularLocation>
        <location evidence="1">Membrane</location>
        <topology evidence="1">Multi-pass membrane protein</topology>
    </subcellularLocation>
</comment>
<dbReference type="PANTHER" id="PTHR23508">
    <property type="entry name" value="CARBOXYLIC ACID TRANSPORTER PROTEIN HOMOLOG"/>
    <property type="match status" value="1"/>
</dbReference>
<dbReference type="InterPro" id="IPR020846">
    <property type="entry name" value="MFS_dom"/>
</dbReference>
<feature type="transmembrane region" description="Helical" evidence="5">
    <location>
        <begin position="20"/>
        <end position="44"/>
    </location>
</feature>
<dbReference type="Gene3D" id="1.20.1250.20">
    <property type="entry name" value="MFS general substrate transporter like domains"/>
    <property type="match status" value="2"/>
</dbReference>
<feature type="transmembrane region" description="Helical" evidence="5">
    <location>
        <begin position="110"/>
        <end position="130"/>
    </location>
</feature>
<evidence type="ECO:0000313" key="7">
    <source>
        <dbReference type="EMBL" id="SIR37838.1"/>
    </source>
</evidence>
<proteinExistence type="predicted"/>
<feature type="transmembrane region" description="Helical" evidence="5">
    <location>
        <begin position="85"/>
        <end position="104"/>
    </location>
</feature>
<accession>A0A8G2CN59</accession>
<dbReference type="InterPro" id="IPR005829">
    <property type="entry name" value="Sugar_transporter_CS"/>
</dbReference>